<feature type="transmembrane region" description="Helical" evidence="1">
    <location>
        <begin position="562"/>
        <end position="581"/>
    </location>
</feature>
<feature type="transmembrane region" description="Helical" evidence="1">
    <location>
        <begin position="118"/>
        <end position="144"/>
    </location>
</feature>
<keyword evidence="1" id="KW-1133">Transmembrane helix</keyword>
<feature type="transmembrane region" description="Helical" evidence="1">
    <location>
        <begin position="418"/>
        <end position="438"/>
    </location>
</feature>
<organism evidence="3 4">
    <name type="scientific">Effrenium voratum</name>
    <dbReference type="NCBI Taxonomy" id="2562239"/>
    <lineage>
        <taxon>Eukaryota</taxon>
        <taxon>Sar</taxon>
        <taxon>Alveolata</taxon>
        <taxon>Dinophyceae</taxon>
        <taxon>Suessiales</taxon>
        <taxon>Symbiodiniaceae</taxon>
        <taxon>Effrenium</taxon>
    </lineage>
</organism>
<keyword evidence="1" id="KW-0472">Membrane</keyword>
<dbReference type="EMBL" id="CAUJNA010002190">
    <property type="protein sequence ID" value="CAJ1390972.1"/>
    <property type="molecule type" value="Genomic_DNA"/>
</dbReference>
<protein>
    <submittedName>
        <fullName evidence="3">Uncharacterized protein</fullName>
    </submittedName>
</protein>
<feature type="transmembrane region" description="Helical" evidence="1">
    <location>
        <begin position="326"/>
        <end position="342"/>
    </location>
</feature>
<feature type="signal peptide" evidence="2">
    <location>
        <begin position="1"/>
        <end position="21"/>
    </location>
</feature>
<evidence type="ECO:0000256" key="1">
    <source>
        <dbReference type="SAM" id="Phobius"/>
    </source>
</evidence>
<dbReference type="Proteomes" id="UP001178507">
    <property type="component" value="Unassembled WGS sequence"/>
</dbReference>
<reference evidence="3" key="1">
    <citation type="submission" date="2023-08" db="EMBL/GenBank/DDBJ databases">
        <authorList>
            <person name="Chen Y."/>
            <person name="Shah S."/>
            <person name="Dougan E. K."/>
            <person name="Thang M."/>
            <person name="Chan C."/>
        </authorList>
    </citation>
    <scope>NUCLEOTIDE SEQUENCE</scope>
</reference>
<gene>
    <name evidence="3" type="ORF">EVOR1521_LOCUS16250</name>
</gene>
<keyword evidence="4" id="KW-1185">Reference proteome</keyword>
<feature type="transmembrane region" description="Helical" evidence="1">
    <location>
        <begin position="267"/>
        <end position="288"/>
    </location>
</feature>
<feature type="chain" id="PRO_5041292533" evidence="2">
    <location>
        <begin position="22"/>
        <end position="590"/>
    </location>
</feature>
<keyword evidence="1" id="KW-0812">Transmembrane</keyword>
<accession>A0AA36N681</accession>
<name>A0AA36N681_9DINO</name>
<feature type="transmembrane region" description="Helical" evidence="1">
    <location>
        <begin position="300"/>
        <end position="320"/>
    </location>
</feature>
<evidence type="ECO:0000313" key="3">
    <source>
        <dbReference type="EMBL" id="CAJ1390972.1"/>
    </source>
</evidence>
<proteinExistence type="predicted"/>
<dbReference type="AlphaFoldDB" id="A0AA36N681"/>
<sequence>MARGRWSFGMLFCFTWRLATASDAVSDGPSSASCESPLDLVSFLMRQGAVAKADASRQVQRGNMSSWIGEAFDSNLTAAWDQGQDQLRKMPICKLFPARCSSTRPMGYKISLLASARMYASVGFIGGALLAMLVLALFIVGFCLNHGSASRWRAVNGDQKSPEDVAKPEASASAHALGPWSQFFWPLDGWCRWWWMPPNLSEPLGSMKLYVCMLLILELLALPLAGSCTLAAPELLALERSYPARRPLTPPLAEWLMPNFEANVHGWAAFFVVLRRILLVSWCIFLVLPKAGYQRSVAASYMGGALVYVYFALVGIMYSGHHSCQGTIWFVFSAMFAVPFLETNPLAGPWLRRFALLDVLVPYYFFAGVTKLRYEGLWSNISGHWLLGEFKAVLPAGIASWMSSAPAILGSTPWPFTLMSWGNLIVELVLPLLAMLSANEGPTQAAVRLIFCLAAISFHVTVYLVMGPNFLLQIPLLIFANNPLYLLTASERSEKPREVAPSLGDRFRGVYAMVILILWYRAELMSDVAHLTGETAATSKHDSSFPFPEFSMFIMPGANSNFHLSCGILVVAFVILLMKMLRDVYQASPA</sequence>
<feature type="transmembrane region" description="Helical" evidence="1">
    <location>
        <begin position="445"/>
        <end position="464"/>
    </location>
</feature>
<evidence type="ECO:0000313" key="4">
    <source>
        <dbReference type="Proteomes" id="UP001178507"/>
    </source>
</evidence>
<keyword evidence="2" id="KW-0732">Signal</keyword>
<evidence type="ECO:0000256" key="2">
    <source>
        <dbReference type="SAM" id="SignalP"/>
    </source>
</evidence>
<feature type="transmembrane region" description="Helical" evidence="1">
    <location>
        <begin position="209"/>
        <end position="232"/>
    </location>
</feature>
<comment type="caution">
    <text evidence="3">The sequence shown here is derived from an EMBL/GenBank/DDBJ whole genome shotgun (WGS) entry which is preliminary data.</text>
</comment>